<accession>A0ABY1RAQ7</accession>
<organism evidence="3 4">
    <name type="scientific">Plantibacter elymi</name>
    <name type="common">nom. nud.</name>
    <dbReference type="NCBI Taxonomy" id="199708"/>
    <lineage>
        <taxon>Bacteria</taxon>
        <taxon>Bacillati</taxon>
        <taxon>Actinomycetota</taxon>
        <taxon>Actinomycetes</taxon>
        <taxon>Micrococcales</taxon>
        <taxon>Microbacteriaceae</taxon>
        <taxon>Plantibacter</taxon>
    </lineage>
</organism>
<evidence type="ECO:0000256" key="1">
    <source>
        <dbReference type="ARBA" id="ARBA00022801"/>
    </source>
</evidence>
<sequence length="191" mass="20601">MNDPVTAREKTALLVIDVQQASDDPQWGQRNNHDAESNVGMVLSDWRLAGRPVFHVRHQSASEGQLFSLGGPGYEVKPEAREIAGEPIVVKTVNSAFIGTDLEVQLRRAGISSLVICGLTTDHCVSTTTRMAANLGFHVTIVSDATATFERLGPDGRRWSATELHDAALASLHQEFAVVQTTNEVVRAAGS</sequence>
<evidence type="ECO:0000313" key="3">
    <source>
        <dbReference type="EMBL" id="SMQ66963.1"/>
    </source>
</evidence>
<dbReference type="PANTHER" id="PTHR43540">
    <property type="entry name" value="PEROXYUREIDOACRYLATE/UREIDOACRYLATE AMIDOHYDROLASE-RELATED"/>
    <property type="match status" value="1"/>
</dbReference>
<feature type="domain" description="Isochorismatase-like" evidence="2">
    <location>
        <begin position="11"/>
        <end position="184"/>
    </location>
</feature>
<dbReference type="InterPro" id="IPR000868">
    <property type="entry name" value="Isochorismatase-like_dom"/>
</dbReference>
<dbReference type="Gene3D" id="3.40.50.850">
    <property type="entry name" value="Isochorismatase-like"/>
    <property type="match status" value="1"/>
</dbReference>
<dbReference type="EMBL" id="FXWJ01000002">
    <property type="protein sequence ID" value="SMQ66963.1"/>
    <property type="molecule type" value="Genomic_DNA"/>
</dbReference>
<dbReference type="InterPro" id="IPR050272">
    <property type="entry name" value="Isochorismatase-like_hydrls"/>
</dbReference>
<name>A0ABY1RAQ7_9MICO</name>
<dbReference type="Pfam" id="PF00857">
    <property type="entry name" value="Isochorismatase"/>
    <property type="match status" value="1"/>
</dbReference>
<dbReference type="Proteomes" id="UP000194464">
    <property type="component" value="Unassembled WGS sequence"/>
</dbReference>
<evidence type="ECO:0000313" key="4">
    <source>
        <dbReference type="Proteomes" id="UP000194464"/>
    </source>
</evidence>
<protein>
    <submittedName>
        <fullName evidence="3">Nicotinamidase-related amidase</fullName>
    </submittedName>
</protein>
<comment type="caution">
    <text evidence="3">The sequence shown here is derived from an EMBL/GenBank/DDBJ whole genome shotgun (WGS) entry which is preliminary data.</text>
</comment>
<dbReference type="PANTHER" id="PTHR43540:SF1">
    <property type="entry name" value="ISOCHORISMATASE HYDROLASE"/>
    <property type="match status" value="1"/>
</dbReference>
<dbReference type="InterPro" id="IPR036380">
    <property type="entry name" value="Isochorismatase-like_sf"/>
</dbReference>
<proteinExistence type="predicted"/>
<reference evidence="3 4" key="1">
    <citation type="submission" date="2017-04" db="EMBL/GenBank/DDBJ databases">
        <authorList>
            <person name="Varghese N."/>
            <person name="Submissions S."/>
        </authorList>
    </citation>
    <scope>NUCLEOTIDE SEQUENCE [LARGE SCALE GENOMIC DNA]</scope>
    <source>
        <strain evidence="3 4">VKM Ac-1784</strain>
    </source>
</reference>
<dbReference type="CDD" id="cd01014">
    <property type="entry name" value="nicotinamidase_related"/>
    <property type="match status" value="1"/>
</dbReference>
<dbReference type="SUPFAM" id="SSF52499">
    <property type="entry name" value="Isochorismatase-like hydrolases"/>
    <property type="match status" value="1"/>
</dbReference>
<keyword evidence="4" id="KW-1185">Reference proteome</keyword>
<evidence type="ECO:0000259" key="2">
    <source>
        <dbReference type="Pfam" id="PF00857"/>
    </source>
</evidence>
<keyword evidence="1" id="KW-0378">Hydrolase</keyword>
<gene>
    <name evidence="3" type="ORF">SAMN06295909_1370</name>
</gene>